<sequence>MKSRTIVALITLLLTTSSFAKNIATYRFSTKDADSRVHDKFNVFHVTLNDEQQMNIKVSTTVAGFPIRKDFSAPMDLEVTKELNDYVYKQLKRKIISLSNAKIKKEIVRYLCYVMANPTTINNHLFVARKFDTASGDFLEKMRLVQGPGGCATSILIYPADKHNQEVAASLKTLIKILAIDLVGNRF</sequence>
<evidence type="ECO:0000313" key="2">
    <source>
        <dbReference type="EMBL" id="OUR97242.1"/>
    </source>
</evidence>
<gene>
    <name evidence="2" type="ORF">A9Q84_13025</name>
</gene>
<feature type="chain" id="PRO_5011966441" evidence="1">
    <location>
        <begin position="21"/>
        <end position="187"/>
    </location>
</feature>
<evidence type="ECO:0000256" key="1">
    <source>
        <dbReference type="SAM" id="SignalP"/>
    </source>
</evidence>
<reference evidence="3" key="1">
    <citation type="journal article" date="2017" name="Proc. Natl. Acad. Sci. U.S.A.">
        <title>Simulation of Deepwater Horizon oil plume reveals substrate specialization within a complex community of hydrocarbon-degraders.</title>
        <authorList>
            <person name="Hu P."/>
            <person name="Dubinsky E.A."/>
            <person name="Probst A.J."/>
            <person name="Wang J."/>
            <person name="Sieber C.M.K."/>
            <person name="Tom L.M."/>
            <person name="Gardinali P."/>
            <person name="Banfield J.F."/>
            <person name="Atlas R.M."/>
            <person name="Andersen G.L."/>
        </authorList>
    </citation>
    <scope>NUCLEOTIDE SEQUENCE [LARGE SCALE GENOMIC DNA]</scope>
</reference>
<proteinExistence type="predicted"/>
<protein>
    <submittedName>
        <fullName evidence="2">Uncharacterized protein</fullName>
    </submittedName>
</protein>
<dbReference type="AlphaFoldDB" id="A0A1Y5FF67"/>
<comment type="caution">
    <text evidence="2">The sequence shown here is derived from an EMBL/GenBank/DDBJ whole genome shotgun (WGS) entry which is preliminary data.</text>
</comment>
<organism evidence="2 3">
    <name type="scientific">Halobacteriovorax marinus</name>
    <dbReference type="NCBI Taxonomy" id="97084"/>
    <lineage>
        <taxon>Bacteria</taxon>
        <taxon>Pseudomonadati</taxon>
        <taxon>Bdellovibrionota</taxon>
        <taxon>Bacteriovoracia</taxon>
        <taxon>Bacteriovoracales</taxon>
        <taxon>Halobacteriovoraceae</taxon>
        <taxon>Halobacteriovorax</taxon>
    </lineage>
</organism>
<feature type="signal peptide" evidence="1">
    <location>
        <begin position="1"/>
        <end position="20"/>
    </location>
</feature>
<dbReference type="EMBL" id="MAAO01000006">
    <property type="protein sequence ID" value="OUR97242.1"/>
    <property type="molecule type" value="Genomic_DNA"/>
</dbReference>
<name>A0A1Y5FF67_9BACT</name>
<dbReference type="Proteomes" id="UP000196531">
    <property type="component" value="Unassembled WGS sequence"/>
</dbReference>
<evidence type="ECO:0000313" key="3">
    <source>
        <dbReference type="Proteomes" id="UP000196531"/>
    </source>
</evidence>
<keyword evidence="1" id="KW-0732">Signal</keyword>
<accession>A0A1Y5FF67</accession>